<reference evidence="3 4" key="1">
    <citation type="submission" date="2019-03" db="EMBL/GenBank/DDBJ databases">
        <title>Sequencing 23 genomes of Wallemia ichthyophaga.</title>
        <authorList>
            <person name="Gostincar C."/>
        </authorList>
    </citation>
    <scope>NUCLEOTIDE SEQUENCE [LARGE SCALE GENOMIC DNA]</scope>
    <source>
        <strain evidence="3 4">EXF-6200</strain>
    </source>
</reference>
<dbReference type="GO" id="GO:0005085">
    <property type="term" value="F:guanyl-nucleotide exchange factor activity"/>
    <property type="evidence" value="ECO:0007669"/>
    <property type="project" value="InterPro"/>
</dbReference>
<feature type="domain" description="DH" evidence="2">
    <location>
        <begin position="678"/>
        <end position="915"/>
    </location>
</feature>
<gene>
    <name evidence="3" type="ORF">E3P86_01579</name>
</gene>
<feature type="compositionally biased region" description="Low complexity" evidence="1">
    <location>
        <begin position="625"/>
        <end position="641"/>
    </location>
</feature>
<organism evidence="3 4">
    <name type="scientific">Wallemia ichthyophaga</name>
    <dbReference type="NCBI Taxonomy" id="245174"/>
    <lineage>
        <taxon>Eukaryota</taxon>
        <taxon>Fungi</taxon>
        <taxon>Dikarya</taxon>
        <taxon>Basidiomycota</taxon>
        <taxon>Wallemiomycotina</taxon>
        <taxon>Wallemiomycetes</taxon>
        <taxon>Wallemiales</taxon>
        <taxon>Wallemiaceae</taxon>
        <taxon>Wallemia</taxon>
    </lineage>
</organism>
<evidence type="ECO:0000256" key="1">
    <source>
        <dbReference type="SAM" id="MobiDB-lite"/>
    </source>
</evidence>
<dbReference type="Pfam" id="PF00621">
    <property type="entry name" value="RhoGEF"/>
    <property type="match status" value="1"/>
</dbReference>
<feature type="region of interest" description="Disordered" evidence="1">
    <location>
        <begin position="622"/>
        <end position="675"/>
    </location>
</feature>
<dbReference type="InterPro" id="IPR032675">
    <property type="entry name" value="LRR_dom_sf"/>
</dbReference>
<protein>
    <recommendedName>
        <fullName evidence="2">DH domain-containing protein</fullName>
    </recommendedName>
</protein>
<comment type="caution">
    <text evidence="3">The sequence shown here is derived from an EMBL/GenBank/DDBJ whole genome shotgun (WGS) entry which is preliminary data.</text>
</comment>
<feature type="region of interest" description="Disordered" evidence="1">
    <location>
        <begin position="81"/>
        <end position="119"/>
    </location>
</feature>
<dbReference type="GO" id="GO:0005737">
    <property type="term" value="C:cytoplasm"/>
    <property type="evidence" value="ECO:0007669"/>
    <property type="project" value="TreeGrafter"/>
</dbReference>
<dbReference type="PANTHER" id="PTHR12673:SF270">
    <property type="entry name" value="FYVE-TYPE DOMAIN-CONTAINING PROTEIN"/>
    <property type="match status" value="1"/>
</dbReference>
<feature type="compositionally biased region" description="Basic and acidic residues" evidence="1">
    <location>
        <begin position="649"/>
        <end position="662"/>
    </location>
</feature>
<dbReference type="InterPro" id="IPR035899">
    <property type="entry name" value="DBL_dom_sf"/>
</dbReference>
<feature type="compositionally biased region" description="Basic and acidic residues" evidence="1">
    <location>
        <begin position="81"/>
        <end position="92"/>
    </location>
</feature>
<dbReference type="Gene3D" id="1.20.900.10">
    <property type="entry name" value="Dbl homology (DH) domain"/>
    <property type="match status" value="1"/>
</dbReference>
<dbReference type="Proteomes" id="UP000310689">
    <property type="component" value="Unassembled WGS sequence"/>
</dbReference>
<dbReference type="SMART" id="SM00325">
    <property type="entry name" value="RhoGEF"/>
    <property type="match status" value="1"/>
</dbReference>
<feature type="region of interest" description="Disordered" evidence="1">
    <location>
        <begin position="327"/>
        <end position="389"/>
    </location>
</feature>
<dbReference type="SUPFAM" id="SSF52047">
    <property type="entry name" value="RNI-like"/>
    <property type="match status" value="1"/>
</dbReference>
<dbReference type="SUPFAM" id="SSF48065">
    <property type="entry name" value="DBL homology domain (DH-domain)"/>
    <property type="match status" value="1"/>
</dbReference>
<dbReference type="EMBL" id="SPOI01000057">
    <property type="protein sequence ID" value="TIB38537.1"/>
    <property type="molecule type" value="Genomic_DNA"/>
</dbReference>
<evidence type="ECO:0000313" key="4">
    <source>
        <dbReference type="Proteomes" id="UP000310689"/>
    </source>
</evidence>
<dbReference type="AlphaFoldDB" id="A0A4T0GSQ9"/>
<proteinExistence type="predicted"/>
<dbReference type="InterPro" id="IPR051092">
    <property type="entry name" value="FYVE_RhoGEF_PH"/>
</dbReference>
<dbReference type="PANTHER" id="PTHR12673">
    <property type="entry name" value="FACIOGENITAL DYSPLASIA PROTEIN"/>
    <property type="match status" value="1"/>
</dbReference>
<evidence type="ECO:0000313" key="3">
    <source>
        <dbReference type="EMBL" id="TIB38537.1"/>
    </source>
</evidence>
<dbReference type="Gene3D" id="3.80.10.10">
    <property type="entry name" value="Ribonuclease Inhibitor"/>
    <property type="match status" value="1"/>
</dbReference>
<dbReference type="CDD" id="cd00160">
    <property type="entry name" value="RhoGEF"/>
    <property type="match status" value="1"/>
</dbReference>
<name>A0A4T0GSQ9_WALIC</name>
<dbReference type="InterPro" id="IPR000219">
    <property type="entry name" value="DH_dom"/>
</dbReference>
<feature type="region of interest" description="Disordered" evidence="1">
    <location>
        <begin position="43"/>
        <end position="69"/>
    </location>
</feature>
<dbReference type="PROSITE" id="PS50010">
    <property type="entry name" value="DH_2"/>
    <property type="match status" value="1"/>
</dbReference>
<evidence type="ECO:0000259" key="2">
    <source>
        <dbReference type="PROSITE" id="PS50010"/>
    </source>
</evidence>
<accession>A0A4T0GSQ9</accession>
<sequence>MAQDSEKAIRKARRAVVMSSDLASNLSPSQSSLAQSAQAAFAFDGSPGYFGSVNDLAENSGDDDDNAQRDTENIENQEEHYNHHENHHDFSPHPHQQPSSNSDHHSEPSIESTSDEEADNLFDSSTLRHAYTNYIEQGSNTLQPSPSKALSSLDDGSHLTLRSIHADLEHVQVPEKATHVMIGHTTTPELAPSFLRSLFNNNYESLLVLDIPNCGITNFGEELSQLTKLEELNVSNNLFTGSTLPAVISTLGSNLRLLKADNCGLITLPRELTRMTGLNTLSLRNNRMPNLPAWLCMLPNLELLLVDDNSFCAPWKPIISPILSRTIRDKSSNPPTPKMSSATNRLSPQLRSLTSDGSPVTARPETPDSMRRMKSTTDISNETPKAPGRMTSMYYGIDNTSSNTLTASQNPADNQSSLNKKWGIFKKMSMNRLRSASNVALKTTYSNHQTNPPKASASSASASTINIAALNRQSACNPESNESTITSKANKRRSFLPLSGANGLGLSTSPVADTFNEIDENENKQSDWLNSPMDAHDRREEEYGRGFKFVMNYLKDLFDLGVDAEEEIEIESDPSYLPIPLNRDSAKFSTLSNTLAPPNSSLLSTSPQSNLPSHMQIMGRQNTNESSLISRQLSESSWSQSNRTTLSSIDDKSSHSTKEKEAPLPSIPAVQGKPDPKRQYHVIREIIETERTYVKGLQELVDIYVVPSETEISHAERKRVYMGVEGLLSFHRDSMLPSLEQALYAPAEEIVVNVAKIFIRHAAFLKIYNIYINEFDYAQNRARWWLEKEAYSSPLSPRSPGVNGQVSPALSNLTVSSGPSGMNIALPASKQPYAHPPLSSKEKKRIRHFCKAARKHPAHTQMNLESYLLLPIQRIPRYRMLLEECLKYTTHRQQAEPLVQALAHIAHIATDMNESKRDAEGRFRLVKWQARIRGRFPSPLVQPHRRLLLDGGLRLLKVVKKLEFDAQIPPISPEEETKHVGVVALNQDTAPARPLIGLLCTDLMVLCKDPSLGTDPDCPVDLYAVLRVGNSHPAVVHGSTIRLVDHRAILYLDCEDVSTALTWAQTINQDMSAAWS</sequence>
<feature type="compositionally biased region" description="Polar residues" evidence="1">
    <location>
        <begin position="338"/>
        <end position="358"/>
    </location>
</feature>